<dbReference type="InterPro" id="IPR050109">
    <property type="entry name" value="HTH-type_TetR-like_transc_reg"/>
</dbReference>
<name>A0A955I250_9BACT</name>
<gene>
    <name evidence="4" type="ORF">KC622_02645</name>
</gene>
<dbReference type="PANTHER" id="PTHR30328">
    <property type="entry name" value="TRANSCRIPTIONAL REPRESSOR"/>
    <property type="match status" value="1"/>
</dbReference>
<organism evidence="4 5">
    <name type="scientific">Candidatus Dojkabacteria bacterium</name>
    <dbReference type="NCBI Taxonomy" id="2099670"/>
    <lineage>
        <taxon>Bacteria</taxon>
        <taxon>Candidatus Dojkabacteria</taxon>
    </lineage>
</organism>
<keyword evidence="1 2" id="KW-0238">DNA-binding</keyword>
<evidence type="ECO:0000313" key="5">
    <source>
        <dbReference type="Proteomes" id="UP000748332"/>
    </source>
</evidence>
<reference evidence="4" key="1">
    <citation type="submission" date="2020-04" db="EMBL/GenBank/DDBJ databases">
        <authorList>
            <person name="Zhang T."/>
        </authorList>
    </citation>
    <scope>NUCLEOTIDE SEQUENCE</scope>
    <source>
        <strain evidence="4">HKST-UBA16</strain>
    </source>
</reference>
<dbReference type="InterPro" id="IPR001647">
    <property type="entry name" value="HTH_TetR"/>
</dbReference>
<dbReference type="PROSITE" id="PS01081">
    <property type="entry name" value="HTH_TETR_1"/>
    <property type="match status" value="1"/>
</dbReference>
<dbReference type="SUPFAM" id="SSF48498">
    <property type="entry name" value="Tetracyclin repressor-like, C-terminal domain"/>
    <property type="match status" value="1"/>
</dbReference>
<proteinExistence type="predicted"/>
<dbReference type="Gene3D" id="1.10.357.10">
    <property type="entry name" value="Tetracycline Repressor, domain 2"/>
    <property type="match status" value="1"/>
</dbReference>
<dbReference type="Pfam" id="PF08359">
    <property type="entry name" value="TetR_C_4"/>
    <property type="match status" value="1"/>
</dbReference>
<evidence type="ECO:0000313" key="4">
    <source>
        <dbReference type="EMBL" id="MCA9375203.1"/>
    </source>
</evidence>
<evidence type="ECO:0000256" key="2">
    <source>
        <dbReference type="PROSITE-ProRule" id="PRU00335"/>
    </source>
</evidence>
<dbReference type="InterPro" id="IPR013570">
    <property type="entry name" value="Tscrpt_reg_YsiA_C"/>
</dbReference>
<dbReference type="GO" id="GO:0003677">
    <property type="term" value="F:DNA binding"/>
    <property type="evidence" value="ECO:0007669"/>
    <property type="project" value="UniProtKB-UniRule"/>
</dbReference>
<sequence length="189" mass="20908">MSKHQINKTQIITAAAQIIAEKGLENGTVDDIAKAAGIAKGSVYEYFDSKEMLLLEGAKYLATQRTNALKKLLIKYSSPIKKLQVLLEANNRMSQKQPEILLMNYALLISSHNSIKTKGALEFFKTYFNLVSDVIAEGKADGSFQVADPKSAALMIILTHDIGRVLNYINKDLVDLDKLQKEIYTSVGV</sequence>
<dbReference type="PANTHER" id="PTHR30328:SF54">
    <property type="entry name" value="HTH-TYPE TRANSCRIPTIONAL REPRESSOR SCO4008"/>
    <property type="match status" value="1"/>
</dbReference>
<dbReference type="SUPFAM" id="SSF46689">
    <property type="entry name" value="Homeodomain-like"/>
    <property type="match status" value="1"/>
</dbReference>
<dbReference type="EMBL" id="JAGQLM010000111">
    <property type="protein sequence ID" value="MCA9375203.1"/>
    <property type="molecule type" value="Genomic_DNA"/>
</dbReference>
<dbReference type="InterPro" id="IPR023772">
    <property type="entry name" value="DNA-bd_HTH_TetR-type_CS"/>
</dbReference>
<dbReference type="Proteomes" id="UP000748332">
    <property type="component" value="Unassembled WGS sequence"/>
</dbReference>
<dbReference type="InterPro" id="IPR036271">
    <property type="entry name" value="Tet_transcr_reg_TetR-rel_C_sf"/>
</dbReference>
<feature type="DNA-binding region" description="H-T-H motif" evidence="2">
    <location>
        <begin position="28"/>
        <end position="47"/>
    </location>
</feature>
<accession>A0A955I250</accession>
<feature type="domain" description="HTH tetR-type" evidence="3">
    <location>
        <begin position="5"/>
        <end position="65"/>
    </location>
</feature>
<dbReference type="PRINTS" id="PR00455">
    <property type="entry name" value="HTHTETR"/>
</dbReference>
<evidence type="ECO:0000256" key="1">
    <source>
        <dbReference type="ARBA" id="ARBA00023125"/>
    </source>
</evidence>
<protein>
    <submittedName>
        <fullName evidence="4">TetR/AcrR family transcriptional regulator</fullName>
    </submittedName>
</protein>
<reference evidence="4" key="2">
    <citation type="journal article" date="2021" name="Microbiome">
        <title>Successional dynamics and alternative stable states in a saline activated sludge microbial community over 9 years.</title>
        <authorList>
            <person name="Wang Y."/>
            <person name="Ye J."/>
            <person name="Ju F."/>
            <person name="Liu L."/>
            <person name="Boyd J.A."/>
            <person name="Deng Y."/>
            <person name="Parks D.H."/>
            <person name="Jiang X."/>
            <person name="Yin X."/>
            <person name="Woodcroft B.J."/>
            <person name="Tyson G.W."/>
            <person name="Hugenholtz P."/>
            <person name="Polz M.F."/>
            <person name="Zhang T."/>
        </authorList>
    </citation>
    <scope>NUCLEOTIDE SEQUENCE</scope>
    <source>
        <strain evidence="4">HKST-UBA16</strain>
    </source>
</reference>
<dbReference type="Pfam" id="PF00440">
    <property type="entry name" value="TetR_N"/>
    <property type="match status" value="1"/>
</dbReference>
<dbReference type="PROSITE" id="PS50977">
    <property type="entry name" value="HTH_TETR_2"/>
    <property type="match status" value="1"/>
</dbReference>
<dbReference type="AlphaFoldDB" id="A0A955I250"/>
<comment type="caution">
    <text evidence="4">The sequence shown here is derived from an EMBL/GenBank/DDBJ whole genome shotgun (WGS) entry which is preliminary data.</text>
</comment>
<dbReference type="InterPro" id="IPR009057">
    <property type="entry name" value="Homeodomain-like_sf"/>
</dbReference>
<evidence type="ECO:0000259" key="3">
    <source>
        <dbReference type="PROSITE" id="PS50977"/>
    </source>
</evidence>